<sequence length="468" mass="53552">MEKFVLLVQILFIVSFARGFTNIYPKPKDYPLRNEEDCGAPLFLTPLIESGKVDEARSKAAVQHKDMNDVSSYSGYLTVNKQYNSNMFFWFFPALHNPKTAPVVLWLQGGPGATSLYGLFLENGPFIVTENKTLEMREYSWNKCHNLLYIDNPVGTGFSFTEDEKGYATNETDVGRDVHTALVQFFKLFPELQTNDFYVTGESYGGKYVPAVSHAIKDYNIKAQTKINLKGLAIGNGLTDPLNQLEYGDYLYQIGLVDLNGRNQIHTYEKKGKDLIKKGKYIEAFNLFDELIDGDLSKKPSLFKNLTGFDYYFNFLHNKDPSNDSDYMLQWLQTADIRKTMHVGNLTFNIESTKVEEYLKGDIMQSMAVLVEDLVQHYRVLIYNGQLDIIVAYPLTENYIQNLKWPGAEKYKTAQRKAWYVGTELAGYSKTVDNLTEVLVRNAGHMVPSDQPKWALDLITRFTHHKSF</sequence>
<evidence type="ECO:0000313" key="8">
    <source>
        <dbReference type="Proteomes" id="UP000504631"/>
    </source>
</evidence>
<proteinExistence type="inferred from homology"/>
<evidence type="ECO:0000256" key="6">
    <source>
        <dbReference type="ARBA" id="ARBA00023180"/>
    </source>
</evidence>
<dbReference type="SUPFAM" id="SSF53474">
    <property type="entry name" value="alpha/beta-Hydrolases"/>
    <property type="match status" value="1"/>
</dbReference>
<feature type="signal peptide" evidence="7">
    <location>
        <begin position="1"/>
        <end position="19"/>
    </location>
</feature>
<keyword evidence="3 7" id="KW-0645">Protease</keyword>
<dbReference type="InterPro" id="IPR029058">
    <property type="entry name" value="AB_hydrolase_fold"/>
</dbReference>
<dbReference type="AlphaFoldDB" id="A0A6J3JZZ8"/>
<reference evidence="9" key="1">
    <citation type="submission" date="2025-08" db="UniProtKB">
        <authorList>
            <consortium name="RefSeq"/>
        </authorList>
    </citation>
    <scope>IDENTIFICATION</scope>
    <source>
        <tissue evidence="9">Muscle</tissue>
    </source>
</reference>
<dbReference type="InterPro" id="IPR018202">
    <property type="entry name" value="Ser_caboxypep_ser_AS"/>
</dbReference>
<dbReference type="PRINTS" id="PR00724">
    <property type="entry name" value="CRBOXYPTASEC"/>
</dbReference>
<keyword evidence="5 7" id="KW-0378">Hydrolase</keyword>
<feature type="chain" id="PRO_5027144722" description="Carboxypeptidase" evidence="7">
    <location>
        <begin position="20"/>
        <end position="468"/>
    </location>
</feature>
<dbReference type="PROSITE" id="PS00131">
    <property type="entry name" value="CARBOXYPEPT_SER_SER"/>
    <property type="match status" value="1"/>
</dbReference>
<evidence type="ECO:0000256" key="7">
    <source>
        <dbReference type="RuleBase" id="RU361156"/>
    </source>
</evidence>
<dbReference type="PANTHER" id="PTHR11802:SF472">
    <property type="entry name" value="SERINE CARBOXYPEPTIDASE CPVL-RELATED"/>
    <property type="match status" value="1"/>
</dbReference>
<accession>A0A6J3JZZ8</accession>
<dbReference type="GO" id="GO:0006508">
    <property type="term" value="P:proteolysis"/>
    <property type="evidence" value="ECO:0007669"/>
    <property type="project" value="UniProtKB-KW"/>
</dbReference>
<dbReference type="InterPro" id="IPR001563">
    <property type="entry name" value="Peptidase_S10"/>
</dbReference>
<protein>
    <recommendedName>
        <fullName evidence="7">Carboxypeptidase</fullName>
        <ecNumber evidence="7">3.4.16.-</ecNumber>
    </recommendedName>
</protein>
<dbReference type="Gene3D" id="3.40.50.1820">
    <property type="entry name" value="alpha/beta hydrolase"/>
    <property type="match status" value="1"/>
</dbReference>
<keyword evidence="4 7" id="KW-0732">Signal</keyword>
<dbReference type="InterPro" id="IPR033124">
    <property type="entry name" value="Ser_caboxypep_his_AS"/>
</dbReference>
<dbReference type="FunFam" id="3.40.50.1820:FF:000096">
    <property type="entry name" value="Carboxypeptidase vitellogenic-like"/>
    <property type="match status" value="1"/>
</dbReference>
<evidence type="ECO:0000256" key="5">
    <source>
        <dbReference type="ARBA" id="ARBA00022801"/>
    </source>
</evidence>
<organism evidence="8 9">
    <name type="scientific">Bombus vosnesenskii</name>
    <dbReference type="NCBI Taxonomy" id="207650"/>
    <lineage>
        <taxon>Eukaryota</taxon>
        <taxon>Metazoa</taxon>
        <taxon>Ecdysozoa</taxon>
        <taxon>Arthropoda</taxon>
        <taxon>Hexapoda</taxon>
        <taxon>Insecta</taxon>
        <taxon>Pterygota</taxon>
        <taxon>Neoptera</taxon>
        <taxon>Endopterygota</taxon>
        <taxon>Hymenoptera</taxon>
        <taxon>Apocrita</taxon>
        <taxon>Aculeata</taxon>
        <taxon>Apoidea</taxon>
        <taxon>Anthophila</taxon>
        <taxon>Apidae</taxon>
        <taxon>Bombus</taxon>
        <taxon>Pyrobombus</taxon>
    </lineage>
</organism>
<keyword evidence="2 7" id="KW-0121">Carboxypeptidase</keyword>
<comment type="similarity">
    <text evidence="1 7">Belongs to the peptidase S10 family.</text>
</comment>
<dbReference type="EC" id="3.4.16.-" evidence="7"/>
<gene>
    <name evidence="9" type="primary">LOC117231762</name>
</gene>
<dbReference type="KEGG" id="bvk:117231762"/>
<evidence type="ECO:0000256" key="4">
    <source>
        <dbReference type="ARBA" id="ARBA00022729"/>
    </source>
</evidence>
<evidence type="ECO:0000313" key="9">
    <source>
        <dbReference type="RefSeq" id="XP_033346377.1"/>
    </source>
</evidence>
<dbReference type="GeneID" id="117231762"/>
<dbReference type="Pfam" id="PF00450">
    <property type="entry name" value="Peptidase_S10"/>
    <property type="match status" value="1"/>
</dbReference>
<evidence type="ECO:0000256" key="2">
    <source>
        <dbReference type="ARBA" id="ARBA00022645"/>
    </source>
</evidence>
<dbReference type="PROSITE" id="PS00560">
    <property type="entry name" value="CARBOXYPEPT_SER_HIS"/>
    <property type="match status" value="1"/>
</dbReference>
<dbReference type="GO" id="GO:0004185">
    <property type="term" value="F:serine-type carboxypeptidase activity"/>
    <property type="evidence" value="ECO:0007669"/>
    <property type="project" value="UniProtKB-UniRule"/>
</dbReference>
<evidence type="ECO:0000256" key="1">
    <source>
        <dbReference type="ARBA" id="ARBA00009431"/>
    </source>
</evidence>
<dbReference type="Proteomes" id="UP000504631">
    <property type="component" value="Unplaced"/>
</dbReference>
<keyword evidence="8" id="KW-1185">Reference proteome</keyword>
<evidence type="ECO:0000256" key="3">
    <source>
        <dbReference type="ARBA" id="ARBA00022670"/>
    </source>
</evidence>
<dbReference type="RefSeq" id="XP_033346377.1">
    <property type="nucleotide sequence ID" value="XM_033490486.1"/>
</dbReference>
<keyword evidence="6" id="KW-0325">Glycoprotein</keyword>
<name>A0A6J3JZZ8_9HYME</name>
<dbReference type="PANTHER" id="PTHR11802">
    <property type="entry name" value="SERINE PROTEASE FAMILY S10 SERINE CARBOXYPEPTIDASE"/>
    <property type="match status" value="1"/>
</dbReference>